<dbReference type="SUPFAM" id="SSF46689">
    <property type="entry name" value="Homeodomain-like"/>
    <property type="match status" value="2"/>
</dbReference>
<comment type="function">
    <text evidence="4">Regulatory protein of the TOL plasmid xyl operons. XylS activates the xylXYZLTEGFJQKIH operon required for the degradation of toluene, m-xylene and p-xylene.</text>
</comment>
<dbReference type="AlphaFoldDB" id="A0A0F4XGI1"/>
<dbReference type="OrthoDB" id="9809338at2"/>
<dbReference type="Pfam" id="PF02311">
    <property type="entry name" value="AraC_binding"/>
    <property type="match status" value="1"/>
</dbReference>
<feature type="domain" description="HTH araC/xylS-type" evidence="5">
    <location>
        <begin position="169"/>
        <end position="266"/>
    </location>
</feature>
<dbReference type="InterPro" id="IPR003313">
    <property type="entry name" value="AraC-bd"/>
</dbReference>
<evidence type="ECO:0000313" key="7">
    <source>
        <dbReference type="Proteomes" id="UP000033662"/>
    </source>
</evidence>
<dbReference type="InterPro" id="IPR037923">
    <property type="entry name" value="HTH-like"/>
</dbReference>
<dbReference type="GO" id="GO:0003700">
    <property type="term" value="F:DNA-binding transcription factor activity"/>
    <property type="evidence" value="ECO:0007669"/>
    <property type="project" value="InterPro"/>
</dbReference>
<accession>A0A0F4XGI1</accession>
<comment type="caution">
    <text evidence="6">The sequence shown here is derived from an EMBL/GenBank/DDBJ whole genome shotgun (WGS) entry which is preliminary data.</text>
</comment>
<protein>
    <submittedName>
        <fullName evidence="6">AraC family transcriptional regulator</fullName>
    </submittedName>
</protein>
<keyword evidence="1" id="KW-0805">Transcription regulation</keyword>
<evidence type="ECO:0000313" key="6">
    <source>
        <dbReference type="EMBL" id="KKA05127.1"/>
    </source>
</evidence>
<organism evidence="6 7">
    <name type="scientific">Pseudomonas kilonensis</name>
    <dbReference type="NCBI Taxonomy" id="132476"/>
    <lineage>
        <taxon>Bacteria</taxon>
        <taxon>Pseudomonadati</taxon>
        <taxon>Pseudomonadota</taxon>
        <taxon>Gammaproteobacteria</taxon>
        <taxon>Pseudomonadales</taxon>
        <taxon>Pseudomonadaceae</taxon>
        <taxon>Pseudomonas</taxon>
    </lineage>
</organism>
<evidence type="ECO:0000256" key="2">
    <source>
        <dbReference type="ARBA" id="ARBA00023125"/>
    </source>
</evidence>
<dbReference type="PANTHER" id="PTHR46796:SF2">
    <property type="entry name" value="TRANSCRIPTIONAL REGULATORY PROTEIN"/>
    <property type="match status" value="1"/>
</dbReference>
<sequence length="268" mass="30638">MTRTIHNHDWLVRAPESRKMERIEAYFSGHGYTTHRHDTYAIGITLSGVQSFNYRHSKRHSQPGGTIVLHPDEVHDGEAGTSEGFRYRMFYIEPSVIQQVLGGKPLPFIEGGLSNDPRLNIATRRLLNGLDHPLDPLEEEDAIYDVAQALDIAAGSRRGRRLIDYPAAERARLFIHDALDQVITLDDLVHASGRDRWSLSRDFRTLYGTSPYRYITQRRLNEARRLAFNGTPLSEVALTCGFFDQSHMTRLHTQAFGISPARWLKMLR</sequence>
<gene>
    <name evidence="6" type="ORF">VP02_24250</name>
</gene>
<proteinExistence type="predicted"/>
<dbReference type="Pfam" id="PF12833">
    <property type="entry name" value="HTH_18"/>
    <property type="match status" value="1"/>
</dbReference>
<dbReference type="PANTHER" id="PTHR46796">
    <property type="entry name" value="HTH-TYPE TRANSCRIPTIONAL ACTIVATOR RHAS-RELATED"/>
    <property type="match status" value="1"/>
</dbReference>
<evidence type="ECO:0000256" key="3">
    <source>
        <dbReference type="ARBA" id="ARBA00023163"/>
    </source>
</evidence>
<dbReference type="PROSITE" id="PS01124">
    <property type="entry name" value="HTH_ARAC_FAMILY_2"/>
    <property type="match status" value="1"/>
</dbReference>
<dbReference type="SUPFAM" id="SSF51215">
    <property type="entry name" value="Regulatory protein AraC"/>
    <property type="match status" value="1"/>
</dbReference>
<dbReference type="EMBL" id="JZXC01000030">
    <property type="protein sequence ID" value="KKA05127.1"/>
    <property type="molecule type" value="Genomic_DNA"/>
</dbReference>
<keyword evidence="3" id="KW-0804">Transcription</keyword>
<dbReference type="GO" id="GO:0043565">
    <property type="term" value="F:sequence-specific DNA binding"/>
    <property type="evidence" value="ECO:0007669"/>
    <property type="project" value="InterPro"/>
</dbReference>
<name>A0A0F4XGI1_9PSED</name>
<evidence type="ECO:0000256" key="1">
    <source>
        <dbReference type="ARBA" id="ARBA00023015"/>
    </source>
</evidence>
<dbReference type="InterPro" id="IPR018060">
    <property type="entry name" value="HTH_AraC"/>
</dbReference>
<evidence type="ECO:0000256" key="4">
    <source>
        <dbReference type="ARBA" id="ARBA00037345"/>
    </source>
</evidence>
<keyword evidence="2" id="KW-0238">DNA-binding</keyword>
<dbReference type="InterPro" id="IPR050204">
    <property type="entry name" value="AraC_XylS_family_regulators"/>
</dbReference>
<reference evidence="6 7" key="1">
    <citation type="submission" date="2015-03" db="EMBL/GenBank/DDBJ databases">
        <title>Pseudomonas fluorescens 1855-344 Genome sequencing and assembly.</title>
        <authorList>
            <person name="Eng W.W.H."/>
            <person name="Gan H.M."/>
            <person name="Savka M.A."/>
        </authorList>
    </citation>
    <scope>NUCLEOTIDE SEQUENCE [LARGE SCALE GENOMIC DNA]</scope>
    <source>
        <strain evidence="6 7">1855-344</strain>
    </source>
</reference>
<dbReference type="PATRIC" id="fig|132476.4.peg.3900"/>
<dbReference type="Proteomes" id="UP000033662">
    <property type="component" value="Unassembled WGS sequence"/>
</dbReference>
<dbReference type="SMART" id="SM00342">
    <property type="entry name" value="HTH_ARAC"/>
    <property type="match status" value="1"/>
</dbReference>
<dbReference type="InterPro" id="IPR009057">
    <property type="entry name" value="Homeodomain-like_sf"/>
</dbReference>
<evidence type="ECO:0000259" key="5">
    <source>
        <dbReference type="PROSITE" id="PS01124"/>
    </source>
</evidence>
<dbReference type="Gene3D" id="1.10.10.60">
    <property type="entry name" value="Homeodomain-like"/>
    <property type="match status" value="1"/>
</dbReference>